<gene>
    <name evidence="3" type="ORF">SAMN05443637_12260</name>
</gene>
<dbReference type="STRING" id="1848.SAMN05443637_12260"/>
<keyword evidence="3" id="KW-0378">Hydrolase</keyword>
<dbReference type="EMBL" id="FRAP01000022">
    <property type="protein sequence ID" value="SHL24942.1"/>
    <property type="molecule type" value="Genomic_DNA"/>
</dbReference>
<dbReference type="Gene3D" id="2.60.120.200">
    <property type="match status" value="1"/>
</dbReference>
<reference evidence="3 4" key="1">
    <citation type="submission" date="2016-11" db="EMBL/GenBank/DDBJ databases">
        <authorList>
            <person name="Jaros S."/>
            <person name="Januszkiewicz K."/>
            <person name="Wedrychowicz H."/>
        </authorList>
    </citation>
    <scope>NUCLEOTIDE SEQUENCE [LARGE SCALE GENOMIC DNA]</scope>
    <source>
        <strain evidence="3 4">DSM 43832</strain>
    </source>
</reference>
<feature type="domain" description="GH16" evidence="2">
    <location>
        <begin position="84"/>
        <end position="291"/>
    </location>
</feature>
<dbReference type="GO" id="GO:0005975">
    <property type="term" value="P:carbohydrate metabolic process"/>
    <property type="evidence" value="ECO:0007669"/>
    <property type="project" value="InterPro"/>
</dbReference>
<feature type="compositionally biased region" description="Low complexity" evidence="1">
    <location>
        <begin position="31"/>
        <end position="69"/>
    </location>
</feature>
<organism evidence="3 4">
    <name type="scientific">Pseudonocardia thermophila</name>
    <dbReference type="NCBI Taxonomy" id="1848"/>
    <lineage>
        <taxon>Bacteria</taxon>
        <taxon>Bacillati</taxon>
        <taxon>Actinomycetota</taxon>
        <taxon>Actinomycetes</taxon>
        <taxon>Pseudonocardiales</taxon>
        <taxon>Pseudonocardiaceae</taxon>
        <taxon>Pseudonocardia</taxon>
    </lineage>
</organism>
<evidence type="ECO:0000313" key="4">
    <source>
        <dbReference type="Proteomes" id="UP000184363"/>
    </source>
</evidence>
<dbReference type="SUPFAM" id="SSF49899">
    <property type="entry name" value="Concanavalin A-like lectins/glucanases"/>
    <property type="match status" value="1"/>
</dbReference>
<name>A0A1M6Z3G4_PSETH</name>
<dbReference type="Pfam" id="PF00722">
    <property type="entry name" value="Glyco_hydro_16"/>
    <property type="match status" value="1"/>
</dbReference>
<accession>A0A1M6Z3G4</accession>
<dbReference type="GO" id="GO:0004553">
    <property type="term" value="F:hydrolase activity, hydrolyzing O-glycosyl compounds"/>
    <property type="evidence" value="ECO:0007669"/>
    <property type="project" value="InterPro"/>
</dbReference>
<keyword evidence="4" id="KW-1185">Reference proteome</keyword>
<protein>
    <submittedName>
        <fullName evidence="3">Glycosyl hydrolases family 16</fullName>
    </submittedName>
</protein>
<dbReference type="Proteomes" id="UP000184363">
    <property type="component" value="Unassembled WGS sequence"/>
</dbReference>
<evidence type="ECO:0000259" key="2">
    <source>
        <dbReference type="PROSITE" id="PS51762"/>
    </source>
</evidence>
<evidence type="ECO:0000313" key="3">
    <source>
        <dbReference type="EMBL" id="SHL24942.1"/>
    </source>
</evidence>
<dbReference type="InterPro" id="IPR013320">
    <property type="entry name" value="ConA-like_dom_sf"/>
</dbReference>
<proteinExistence type="predicted"/>
<dbReference type="PROSITE" id="PS51762">
    <property type="entry name" value="GH16_2"/>
    <property type="match status" value="1"/>
</dbReference>
<dbReference type="CDD" id="cd00413">
    <property type="entry name" value="Glyco_hydrolase_16"/>
    <property type="match status" value="1"/>
</dbReference>
<feature type="region of interest" description="Disordered" evidence="1">
    <location>
        <begin position="1"/>
        <end position="76"/>
    </location>
</feature>
<dbReference type="AlphaFoldDB" id="A0A1M6Z3G4"/>
<evidence type="ECO:0000256" key="1">
    <source>
        <dbReference type="SAM" id="MobiDB-lite"/>
    </source>
</evidence>
<sequence>MPSPAPLAGAAVPSLPVSGADPLGTLQGALPGASNPADDPAAAPAADPAGAAGATPAPAGGDPVAGTTGSPEGCVDPTSAASLLGWGNPVRSVDFTSVEDTLSAAQGWTAYSGSGDGGRGTRTPDALNLLDGLLTISGDAGGTTGGLALGPGQLFGRWEVRARIPVGDPNYHAVLMLWPDSDSGAEIDFLELQDPDRGTAIAAVHNAEGAQDVAVTKIDATQWHNWAVEWTPTRVTAYVDGKRWFETTDPALVPSEPMHLCLQLDYFGDGDPVTPSSMEIDWVRQYPAGENAEGGRIAEGGPDQN</sequence>
<dbReference type="InterPro" id="IPR000757">
    <property type="entry name" value="Beta-glucanase-like"/>
</dbReference>